<dbReference type="Proteomes" id="UP000501534">
    <property type="component" value="Chromosome"/>
</dbReference>
<feature type="binding site" evidence="9">
    <location>
        <position position="87"/>
    </location>
    <ligand>
        <name>Fe cation</name>
        <dbReference type="ChEBI" id="CHEBI:24875"/>
        <label>1</label>
    </ligand>
</feature>
<dbReference type="GO" id="GO:0005886">
    <property type="term" value="C:plasma membrane"/>
    <property type="evidence" value="ECO:0007669"/>
    <property type="project" value="UniProtKB-SubCell"/>
</dbReference>
<evidence type="ECO:0000256" key="8">
    <source>
        <dbReference type="ARBA" id="ARBA00023136"/>
    </source>
</evidence>
<feature type="binding site" evidence="9">
    <location>
        <position position="174"/>
    </location>
    <ligand>
        <name>Fe cation</name>
        <dbReference type="ChEBI" id="CHEBI:24875"/>
        <label>2</label>
    </ligand>
</feature>
<comment type="pathway">
    <text evidence="1 9">Cofactor biosynthesis; ubiquinone biosynthesis.</text>
</comment>
<evidence type="ECO:0000313" key="11">
    <source>
        <dbReference type="Proteomes" id="UP000501534"/>
    </source>
</evidence>
<reference evidence="10 11" key="1">
    <citation type="submission" date="2020-04" db="EMBL/GenBank/DDBJ databases">
        <title>Usitatibacter rugosus gen. nov., sp. nov. and Usitatibacter palustris sp. nov., novel members of Usitatibacteraceae fam. nov. within the order Nitrosomonadales isolated from soil.</title>
        <authorList>
            <person name="Huber K.J."/>
            <person name="Neumann-Schaal M."/>
            <person name="Geppert A."/>
            <person name="Luckner M."/>
            <person name="Wanner G."/>
            <person name="Overmann J."/>
        </authorList>
    </citation>
    <scope>NUCLEOTIDE SEQUENCE [LARGE SCALE GENOMIC DNA]</scope>
    <source>
        <strain evidence="10 11">0125_3</strain>
    </source>
</reference>
<evidence type="ECO:0000256" key="1">
    <source>
        <dbReference type="ARBA" id="ARBA00004749"/>
    </source>
</evidence>
<keyword evidence="5 9" id="KW-0560">Oxidoreductase</keyword>
<keyword evidence="11" id="KW-1185">Reference proteome</keyword>
<dbReference type="EC" id="1.14.99.60" evidence="9"/>
<proteinExistence type="inferred from homology"/>
<protein>
    <recommendedName>
        <fullName evidence="9">3-demethoxyubiquinol 3-hydroxylase</fullName>
        <shortName evidence="9">DMQ hydroxylase</shortName>
        <ecNumber evidence="9">1.14.99.60</ecNumber>
    </recommendedName>
    <alternativeName>
        <fullName evidence="9">2-nonaprenyl-3-methyl-6-methoxy-1,4-benzoquinol hydroxylase</fullName>
    </alternativeName>
</protein>
<dbReference type="AlphaFoldDB" id="A0A6M4GPY3"/>
<dbReference type="InterPro" id="IPR011566">
    <property type="entry name" value="Ubq_synth_Coq7"/>
</dbReference>
<dbReference type="PANTHER" id="PTHR11237">
    <property type="entry name" value="COENZYME Q10 BIOSYNTHESIS PROTEIN 7"/>
    <property type="match status" value="1"/>
</dbReference>
<accession>A0A6M4GPY3</accession>
<evidence type="ECO:0000256" key="7">
    <source>
        <dbReference type="ARBA" id="ARBA00023033"/>
    </source>
</evidence>
<evidence type="ECO:0000256" key="4">
    <source>
        <dbReference type="ARBA" id="ARBA00022723"/>
    </source>
</evidence>
<keyword evidence="4 9" id="KW-0479">Metal-binding</keyword>
<feature type="binding site" evidence="9">
    <location>
        <position position="57"/>
    </location>
    <ligand>
        <name>Fe cation</name>
        <dbReference type="ChEBI" id="CHEBI:24875"/>
        <label>1</label>
    </ligand>
</feature>
<dbReference type="NCBIfam" id="NF033656">
    <property type="entry name" value="DMQ_monoox_COQ7"/>
    <property type="match status" value="1"/>
</dbReference>
<organism evidence="10 11">
    <name type="scientific">Usitatibacter rugosus</name>
    <dbReference type="NCBI Taxonomy" id="2732067"/>
    <lineage>
        <taxon>Bacteria</taxon>
        <taxon>Pseudomonadati</taxon>
        <taxon>Pseudomonadota</taxon>
        <taxon>Betaproteobacteria</taxon>
        <taxon>Nitrosomonadales</taxon>
        <taxon>Usitatibacteraceae</taxon>
        <taxon>Usitatibacter</taxon>
    </lineage>
</organism>
<dbReference type="PANTHER" id="PTHR11237:SF4">
    <property type="entry name" value="5-DEMETHOXYUBIQUINONE HYDROXYLASE, MITOCHONDRIAL"/>
    <property type="match status" value="1"/>
</dbReference>
<dbReference type="GO" id="GO:0046872">
    <property type="term" value="F:metal ion binding"/>
    <property type="evidence" value="ECO:0007669"/>
    <property type="project" value="UniProtKB-KW"/>
</dbReference>
<keyword evidence="7 9" id="KW-0503">Monooxygenase</keyword>
<dbReference type="UniPathway" id="UPA00232"/>
<evidence type="ECO:0000256" key="6">
    <source>
        <dbReference type="ARBA" id="ARBA00023004"/>
    </source>
</evidence>
<evidence type="ECO:0000256" key="2">
    <source>
        <dbReference type="ARBA" id="ARBA00022475"/>
    </source>
</evidence>
<feature type="binding site" evidence="9">
    <location>
        <position position="139"/>
    </location>
    <ligand>
        <name>Fe cation</name>
        <dbReference type="ChEBI" id="CHEBI:24875"/>
        <label>2</label>
    </ligand>
</feature>
<dbReference type="InterPro" id="IPR009078">
    <property type="entry name" value="Ferritin-like_SF"/>
</dbReference>
<gene>
    <name evidence="9 10" type="primary">coq7</name>
    <name evidence="10" type="ORF">DSM104443_00420</name>
</gene>
<dbReference type="SUPFAM" id="SSF47240">
    <property type="entry name" value="Ferritin-like"/>
    <property type="match status" value="1"/>
</dbReference>
<dbReference type="EMBL" id="CP053069">
    <property type="protein sequence ID" value="QJR09380.1"/>
    <property type="molecule type" value="Genomic_DNA"/>
</dbReference>
<keyword evidence="6 9" id="KW-0408">Iron</keyword>
<comment type="catalytic activity">
    <reaction evidence="9">
        <text>a 5-methoxy-2-methyl-3-(all-trans-polyprenyl)benzene-1,4-diol + AH2 + O2 = a 3-demethylubiquinol + A + H2O</text>
        <dbReference type="Rhea" id="RHEA:50908"/>
        <dbReference type="Rhea" id="RHEA-COMP:10859"/>
        <dbReference type="Rhea" id="RHEA-COMP:10914"/>
        <dbReference type="ChEBI" id="CHEBI:13193"/>
        <dbReference type="ChEBI" id="CHEBI:15377"/>
        <dbReference type="ChEBI" id="CHEBI:15379"/>
        <dbReference type="ChEBI" id="CHEBI:17499"/>
        <dbReference type="ChEBI" id="CHEBI:84167"/>
        <dbReference type="ChEBI" id="CHEBI:84422"/>
        <dbReference type="EC" id="1.14.99.60"/>
    </reaction>
</comment>
<evidence type="ECO:0000313" key="10">
    <source>
        <dbReference type="EMBL" id="QJR09380.1"/>
    </source>
</evidence>
<dbReference type="RefSeq" id="WP_171089071.1">
    <property type="nucleotide sequence ID" value="NZ_CP053069.1"/>
</dbReference>
<comment type="subcellular location">
    <subcellularLocation>
        <location evidence="9">Cell membrane</location>
        <topology evidence="9">Peripheral membrane protein</topology>
    </subcellularLocation>
</comment>
<sequence length="208" mass="22356">MSASPFDRLLIAADNALRTLSGAATASRPVPASAAAPLADADRAHAAGLMRVNHAGEICAQALYAGQAIVAREPRVREALQHASAEERDHLEWCRTRLDELGARPSALDPFWYAGSFALGVASGLAGDRWSLGFLVETERQVERHLQGHLEQLPEGDARSRAIVTRMREDEIEHGRSGEALGARELPSAVKAVMGIASKVMTRTAYLV</sequence>
<feature type="binding site" evidence="9">
    <location>
        <position position="171"/>
    </location>
    <ligand>
        <name>Fe cation</name>
        <dbReference type="ChEBI" id="CHEBI:24875"/>
        <label>1</label>
    </ligand>
</feature>
<evidence type="ECO:0000256" key="5">
    <source>
        <dbReference type="ARBA" id="ARBA00023002"/>
    </source>
</evidence>
<feature type="binding site" evidence="9">
    <location>
        <position position="87"/>
    </location>
    <ligand>
        <name>Fe cation</name>
        <dbReference type="ChEBI" id="CHEBI:24875"/>
        <label>2</label>
    </ligand>
</feature>
<dbReference type="GO" id="GO:0008682">
    <property type="term" value="F:3-demethoxyubiquinol 3-hydroxylase activity"/>
    <property type="evidence" value="ECO:0007669"/>
    <property type="project" value="UniProtKB-EC"/>
</dbReference>
<evidence type="ECO:0000256" key="3">
    <source>
        <dbReference type="ARBA" id="ARBA00022688"/>
    </source>
</evidence>
<dbReference type="CDD" id="cd01042">
    <property type="entry name" value="DMQH"/>
    <property type="match status" value="1"/>
</dbReference>
<dbReference type="InterPro" id="IPR012347">
    <property type="entry name" value="Ferritin-like"/>
</dbReference>
<keyword evidence="3 9" id="KW-0831">Ubiquinone biosynthesis</keyword>
<name>A0A6M4GPY3_9PROT</name>
<comment type="similarity">
    <text evidence="9">Belongs to the COQ7 family.</text>
</comment>
<dbReference type="GO" id="GO:0006744">
    <property type="term" value="P:ubiquinone biosynthetic process"/>
    <property type="evidence" value="ECO:0007669"/>
    <property type="project" value="UniProtKB-UniRule"/>
</dbReference>
<feature type="binding site" evidence="9">
    <location>
        <position position="171"/>
    </location>
    <ligand>
        <name>Fe cation</name>
        <dbReference type="ChEBI" id="CHEBI:24875"/>
        <label>2</label>
    </ligand>
</feature>
<comment type="function">
    <text evidence="9">Catalyzes the hydroxylation of 2-nonaprenyl-3-methyl-6-methoxy-1,4-benzoquinol during ubiquinone biosynthesis.</text>
</comment>
<dbReference type="KEGG" id="uru:DSM104443_00420"/>
<evidence type="ECO:0000256" key="9">
    <source>
        <dbReference type="HAMAP-Rule" id="MF_01658"/>
    </source>
</evidence>
<dbReference type="HAMAP" id="MF_01658">
    <property type="entry name" value="COQ7"/>
    <property type="match status" value="1"/>
</dbReference>
<keyword evidence="8 9" id="KW-0472">Membrane</keyword>
<keyword evidence="2 9" id="KW-1003">Cell membrane</keyword>
<comment type="cofactor">
    <cofactor evidence="9">
        <name>Fe cation</name>
        <dbReference type="ChEBI" id="CHEBI:24875"/>
    </cofactor>
    <text evidence="9">Binds 2 iron ions per subunit.</text>
</comment>
<dbReference type="Pfam" id="PF03232">
    <property type="entry name" value="COQ7"/>
    <property type="match status" value="1"/>
</dbReference>
<dbReference type="Gene3D" id="1.20.1260.10">
    <property type="match status" value="1"/>
</dbReference>
<dbReference type="InterPro" id="IPR047809">
    <property type="entry name" value="COQ7_proteobact"/>
</dbReference>
<feature type="binding site" evidence="9">
    <location>
        <position position="90"/>
    </location>
    <ligand>
        <name>Fe cation</name>
        <dbReference type="ChEBI" id="CHEBI:24875"/>
        <label>1</label>
    </ligand>
</feature>